<name>A0ABS3HQL5_9ENTE</name>
<keyword evidence="3" id="KW-1185">Reference proteome</keyword>
<evidence type="ECO:0000313" key="2">
    <source>
        <dbReference type="EMBL" id="MBO0476039.1"/>
    </source>
</evidence>
<dbReference type="InterPro" id="IPR025164">
    <property type="entry name" value="Toastrack_DUF4097"/>
</dbReference>
<sequence>MKKRTWFILILAIALIVTGATGSIFYFQRLEAERAKSDINKKFKYDNSEELVLNVKNRATLYLSTSEDDYVHMKKQGLSYGSTKNDETTWDIQKSGNQTVVTIDNKNMQQRLQPTVFSFGDIYDDSISLSLPENYKKITIKGNSLDINSYDLSLSKLDITTKHGNISADNLTTEELNVDTTHGDVYFNGGKVEKGLNINANSGDVTLEDTSFSDLSANLKNGDILTANTKGNMSITNNSGNTDINHTKGKVTVDNKSSDIVFHSNQVNYDVDLATTHGNILIEIDDTSYERNKVDFQTGYGAISIFNENLSSESTFSRDKGKNSIKAVSKNGDIVVNKLDKDDTEYGAH</sequence>
<reference evidence="2 3" key="1">
    <citation type="submission" date="2021-03" db="EMBL/GenBank/DDBJ databases">
        <title>Enterococcal diversity collection.</title>
        <authorList>
            <person name="Gilmore M.S."/>
            <person name="Schwartzman J."/>
            <person name="Van Tyne D."/>
            <person name="Martin M."/>
            <person name="Earl A.M."/>
            <person name="Manson A.L."/>
            <person name="Straub T."/>
            <person name="Salamzade R."/>
            <person name="Saavedra J."/>
            <person name="Lebreton F."/>
            <person name="Prichula J."/>
            <person name="Schaufler K."/>
            <person name="Gaca A."/>
            <person name="Sgardioli B."/>
            <person name="Wagenaar J."/>
            <person name="Strong T."/>
        </authorList>
    </citation>
    <scope>NUCLEOTIDE SEQUENCE [LARGE SCALE GENOMIC DNA]</scope>
    <source>
        <strain evidence="2 3">DIV0080</strain>
    </source>
</reference>
<dbReference type="Proteomes" id="UP000664857">
    <property type="component" value="Unassembled WGS sequence"/>
</dbReference>
<accession>A0ABS3HQL5</accession>
<dbReference type="RefSeq" id="WP_206964905.1">
    <property type="nucleotide sequence ID" value="NZ_JAFLVX010000009.1"/>
</dbReference>
<evidence type="ECO:0000259" key="1">
    <source>
        <dbReference type="Pfam" id="PF13349"/>
    </source>
</evidence>
<feature type="domain" description="DUF4097" evidence="1">
    <location>
        <begin position="49"/>
        <end position="234"/>
    </location>
</feature>
<protein>
    <submittedName>
        <fullName evidence="2">DUF4097 family beta strand repeat protein</fullName>
    </submittedName>
</protein>
<gene>
    <name evidence="2" type="ORF">DOK76_03085</name>
</gene>
<dbReference type="EMBL" id="JAFLVX010000009">
    <property type="protein sequence ID" value="MBO0476039.1"/>
    <property type="molecule type" value="Genomic_DNA"/>
</dbReference>
<dbReference type="Pfam" id="PF13349">
    <property type="entry name" value="DUF4097"/>
    <property type="match status" value="1"/>
</dbReference>
<proteinExistence type="predicted"/>
<evidence type="ECO:0000313" key="3">
    <source>
        <dbReference type="Proteomes" id="UP000664857"/>
    </source>
</evidence>
<comment type="caution">
    <text evidence="2">The sequence shown here is derived from an EMBL/GenBank/DDBJ whole genome shotgun (WGS) entry which is preliminary data.</text>
</comment>
<organism evidence="2 3">
    <name type="scientific">Candidatus Vagococcus giribetii</name>
    <dbReference type="NCBI Taxonomy" id="2230876"/>
    <lineage>
        <taxon>Bacteria</taxon>
        <taxon>Bacillati</taxon>
        <taxon>Bacillota</taxon>
        <taxon>Bacilli</taxon>
        <taxon>Lactobacillales</taxon>
        <taxon>Enterococcaceae</taxon>
        <taxon>Vagococcus</taxon>
    </lineage>
</organism>